<proteinExistence type="predicted"/>
<accession>A0A0A9AH46</accession>
<feature type="transmembrane region" description="Helical" evidence="1">
    <location>
        <begin position="6"/>
        <end position="23"/>
    </location>
</feature>
<organism evidence="2">
    <name type="scientific">Arundo donax</name>
    <name type="common">Giant reed</name>
    <name type="synonym">Donax arundinaceus</name>
    <dbReference type="NCBI Taxonomy" id="35708"/>
    <lineage>
        <taxon>Eukaryota</taxon>
        <taxon>Viridiplantae</taxon>
        <taxon>Streptophyta</taxon>
        <taxon>Embryophyta</taxon>
        <taxon>Tracheophyta</taxon>
        <taxon>Spermatophyta</taxon>
        <taxon>Magnoliopsida</taxon>
        <taxon>Liliopsida</taxon>
        <taxon>Poales</taxon>
        <taxon>Poaceae</taxon>
        <taxon>PACMAD clade</taxon>
        <taxon>Arundinoideae</taxon>
        <taxon>Arundineae</taxon>
        <taxon>Arundo</taxon>
    </lineage>
</organism>
<reference evidence="2" key="2">
    <citation type="journal article" date="2015" name="Data Brief">
        <title>Shoot transcriptome of the giant reed, Arundo donax.</title>
        <authorList>
            <person name="Barrero R.A."/>
            <person name="Guerrero F.D."/>
            <person name="Moolhuijzen P."/>
            <person name="Goolsby J.A."/>
            <person name="Tidwell J."/>
            <person name="Bellgard S.E."/>
            <person name="Bellgard M.I."/>
        </authorList>
    </citation>
    <scope>NUCLEOTIDE SEQUENCE</scope>
    <source>
        <tissue evidence="2">Shoot tissue taken approximately 20 cm above the soil surface</tissue>
    </source>
</reference>
<dbReference type="EMBL" id="GBRH01249625">
    <property type="protein sequence ID" value="JAD48270.1"/>
    <property type="molecule type" value="Transcribed_RNA"/>
</dbReference>
<evidence type="ECO:0000256" key="1">
    <source>
        <dbReference type="SAM" id="Phobius"/>
    </source>
</evidence>
<protein>
    <submittedName>
        <fullName evidence="2">Uncharacterized protein</fullName>
    </submittedName>
</protein>
<evidence type="ECO:0000313" key="2">
    <source>
        <dbReference type="EMBL" id="JAD48270.1"/>
    </source>
</evidence>
<dbReference type="AlphaFoldDB" id="A0A0A9AH46"/>
<name>A0A0A9AH46_ARUDO</name>
<keyword evidence="1" id="KW-1133">Transmembrane helix</keyword>
<keyword evidence="1" id="KW-0812">Transmembrane</keyword>
<sequence length="27" mass="3270">MTLWILLPLFQLQLITWLCSLIIQKKI</sequence>
<keyword evidence="1" id="KW-0472">Membrane</keyword>
<reference evidence="2" key="1">
    <citation type="submission" date="2014-09" db="EMBL/GenBank/DDBJ databases">
        <authorList>
            <person name="Magalhaes I.L.F."/>
            <person name="Oliveira U."/>
            <person name="Santos F.R."/>
            <person name="Vidigal T.H.D.A."/>
            <person name="Brescovit A.D."/>
            <person name="Santos A.J."/>
        </authorList>
    </citation>
    <scope>NUCLEOTIDE SEQUENCE</scope>
    <source>
        <tissue evidence="2">Shoot tissue taken approximately 20 cm above the soil surface</tissue>
    </source>
</reference>